<name>A0A183DAC9_9BILA</name>
<organism evidence="4">
    <name type="scientific">Gongylonema pulchrum</name>
    <dbReference type="NCBI Taxonomy" id="637853"/>
    <lineage>
        <taxon>Eukaryota</taxon>
        <taxon>Metazoa</taxon>
        <taxon>Ecdysozoa</taxon>
        <taxon>Nematoda</taxon>
        <taxon>Chromadorea</taxon>
        <taxon>Rhabditida</taxon>
        <taxon>Spirurina</taxon>
        <taxon>Spiruromorpha</taxon>
        <taxon>Spiruroidea</taxon>
        <taxon>Gongylonematidae</taxon>
        <taxon>Gongylonema</taxon>
    </lineage>
</organism>
<keyword evidence="3" id="KW-1185">Reference proteome</keyword>
<reference evidence="4" key="1">
    <citation type="submission" date="2016-06" db="UniProtKB">
        <authorList>
            <consortium name="WormBaseParasite"/>
        </authorList>
    </citation>
    <scope>IDENTIFICATION</scope>
</reference>
<reference evidence="2 3" key="2">
    <citation type="submission" date="2018-11" db="EMBL/GenBank/DDBJ databases">
        <authorList>
            <consortium name="Pathogen Informatics"/>
        </authorList>
    </citation>
    <scope>NUCLEOTIDE SEQUENCE [LARGE SCALE GENOMIC DNA]</scope>
</reference>
<dbReference type="PANTHER" id="PTHR21393">
    <property type="entry name" value="MITOCHONDRIAL 28S RIBOSOMAL PROTEIN S27"/>
    <property type="match status" value="1"/>
</dbReference>
<dbReference type="AlphaFoldDB" id="A0A183DAC9"/>
<dbReference type="GO" id="GO:0005739">
    <property type="term" value="C:mitochondrion"/>
    <property type="evidence" value="ECO:0007669"/>
    <property type="project" value="UniProtKB-SubCell"/>
</dbReference>
<gene>
    <name evidence="2" type="ORF">GPUH_LOCUS5673</name>
</gene>
<dbReference type="InterPro" id="IPR019266">
    <property type="entry name" value="Ribosomal_mS27"/>
</dbReference>
<dbReference type="PANTHER" id="PTHR21393:SF0">
    <property type="entry name" value="SMALL RIBOSOMAL SUBUNIT PROTEIN MS27"/>
    <property type="match status" value="1"/>
</dbReference>
<dbReference type="InterPro" id="IPR034913">
    <property type="entry name" value="mS27/PTCD2"/>
</dbReference>
<accession>A0A183DAC9</accession>
<evidence type="ECO:0000313" key="2">
    <source>
        <dbReference type="EMBL" id="VDK51694.1"/>
    </source>
</evidence>
<proteinExistence type="predicted"/>
<dbReference type="Proteomes" id="UP000271098">
    <property type="component" value="Unassembled WGS sequence"/>
</dbReference>
<evidence type="ECO:0000256" key="1">
    <source>
        <dbReference type="ARBA" id="ARBA00004173"/>
    </source>
</evidence>
<evidence type="ECO:0000313" key="4">
    <source>
        <dbReference type="WBParaSite" id="GPUH_0000567801-mRNA-1"/>
    </source>
</evidence>
<dbReference type="EMBL" id="UYRT01012316">
    <property type="protein sequence ID" value="VDK51694.1"/>
    <property type="molecule type" value="Genomic_DNA"/>
</dbReference>
<evidence type="ECO:0000313" key="3">
    <source>
        <dbReference type="Proteomes" id="UP000271098"/>
    </source>
</evidence>
<protein>
    <submittedName>
        <fullName evidence="4">Mic1 domain-containing protein</fullName>
    </submittedName>
</protein>
<sequence>MAEEFDQVDDVLKIVYRLRHSESTCQMLPSTEYALVRLLLKHRAIDTLLAVLADPINYGIFLNEHSACLLIDHLLEDGKIAEASRAVSCVMLQELFSSGLLNWLCVYTALKWTELPAEQRVFTELPQLKTV</sequence>
<dbReference type="WBParaSite" id="GPUH_0000567801-mRNA-1">
    <property type="protein sequence ID" value="GPUH_0000567801-mRNA-1"/>
    <property type="gene ID" value="GPUH_0000567801"/>
</dbReference>
<dbReference type="OrthoDB" id="19830at2759"/>
<dbReference type="Pfam" id="PF10037">
    <property type="entry name" value="MRP-S27"/>
    <property type="match status" value="1"/>
</dbReference>
<comment type="subcellular location">
    <subcellularLocation>
        <location evidence="1">Mitochondrion</location>
    </subcellularLocation>
</comment>